<feature type="transmembrane region" description="Helical" evidence="2">
    <location>
        <begin position="158"/>
        <end position="178"/>
    </location>
</feature>
<feature type="transmembrane region" description="Helical" evidence="2">
    <location>
        <begin position="6"/>
        <end position="23"/>
    </location>
</feature>
<feature type="region of interest" description="Disordered" evidence="1">
    <location>
        <begin position="32"/>
        <end position="63"/>
    </location>
</feature>
<feature type="transmembrane region" description="Helical" evidence="2">
    <location>
        <begin position="124"/>
        <end position="146"/>
    </location>
</feature>
<sequence>MDVAWIGLIVGTAFNVATVYLAWRADQRAERDRRGPATLEARSPTAQPPRPAPADFPSKAPFPQETLGQRAADRGTPLSTGGGFAWWAGWIGVIFTGTTAVYMIPGYMVQSFGSVQEYADVFQAGVIITALTAFGLAASAWIRGSTDRRLYGRITRRVVYFHALVALAGLIICVAAAITNPQYVL</sequence>
<protein>
    <submittedName>
        <fullName evidence="3">Uncharacterized protein</fullName>
    </submittedName>
</protein>
<evidence type="ECO:0000313" key="3">
    <source>
        <dbReference type="EMBL" id="MBB5783153.1"/>
    </source>
</evidence>
<name>A0A7W9GG41_9ACTN</name>
<evidence type="ECO:0000313" key="4">
    <source>
        <dbReference type="Proteomes" id="UP000579153"/>
    </source>
</evidence>
<evidence type="ECO:0000256" key="1">
    <source>
        <dbReference type="SAM" id="MobiDB-lite"/>
    </source>
</evidence>
<dbReference type="RefSeq" id="WP_185076140.1">
    <property type="nucleotide sequence ID" value="NZ_JACHMB010000001.1"/>
</dbReference>
<feature type="transmembrane region" description="Helical" evidence="2">
    <location>
        <begin position="84"/>
        <end position="104"/>
    </location>
</feature>
<keyword evidence="2" id="KW-0472">Membrane</keyword>
<organism evidence="3 4">
    <name type="scientific">Nonomuraea jabiensis</name>
    <dbReference type="NCBI Taxonomy" id="882448"/>
    <lineage>
        <taxon>Bacteria</taxon>
        <taxon>Bacillati</taxon>
        <taxon>Actinomycetota</taxon>
        <taxon>Actinomycetes</taxon>
        <taxon>Streptosporangiales</taxon>
        <taxon>Streptosporangiaceae</taxon>
        <taxon>Nonomuraea</taxon>
    </lineage>
</organism>
<gene>
    <name evidence="3" type="ORF">HD596_009909</name>
</gene>
<evidence type="ECO:0000256" key="2">
    <source>
        <dbReference type="SAM" id="Phobius"/>
    </source>
</evidence>
<proteinExistence type="predicted"/>
<dbReference type="EMBL" id="JACHMB010000001">
    <property type="protein sequence ID" value="MBB5783153.1"/>
    <property type="molecule type" value="Genomic_DNA"/>
</dbReference>
<dbReference type="Proteomes" id="UP000579153">
    <property type="component" value="Unassembled WGS sequence"/>
</dbReference>
<keyword evidence="2" id="KW-0812">Transmembrane</keyword>
<reference evidence="3 4" key="1">
    <citation type="submission" date="2020-08" db="EMBL/GenBank/DDBJ databases">
        <title>Sequencing the genomes of 1000 actinobacteria strains.</title>
        <authorList>
            <person name="Klenk H.-P."/>
        </authorList>
    </citation>
    <scope>NUCLEOTIDE SEQUENCE [LARGE SCALE GENOMIC DNA]</scope>
    <source>
        <strain evidence="3 4">DSM 45507</strain>
    </source>
</reference>
<comment type="caution">
    <text evidence="3">The sequence shown here is derived from an EMBL/GenBank/DDBJ whole genome shotgun (WGS) entry which is preliminary data.</text>
</comment>
<keyword evidence="2" id="KW-1133">Transmembrane helix</keyword>
<accession>A0A7W9GG41</accession>
<dbReference type="AlphaFoldDB" id="A0A7W9GG41"/>
<keyword evidence="4" id="KW-1185">Reference proteome</keyword>